<dbReference type="AlphaFoldDB" id="A0A327QWW6"/>
<comment type="caution">
    <text evidence="1">The sequence shown here is derived from an EMBL/GenBank/DDBJ whole genome shotgun (WGS) entry which is preliminary data.</text>
</comment>
<name>A0A327QWW6_9BACT</name>
<dbReference type="Proteomes" id="UP000249547">
    <property type="component" value="Unassembled WGS sequence"/>
</dbReference>
<organism evidence="1 2">
    <name type="scientific">Chitinophaga skermanii</name>
    <dbReference type="NCBI Taxonomy" id="331697"/>
    <lineage>
        <taxon>Bacteria</taxon>
        <taxon>Pseudomonadati</taxon>
        <taxon>Bacteroidota</taxon>
        <taxon>Chitinophagia</taxon>
        <taxon>Chitinophagales</taxon>
        <taxon>Chitinophagaceae</taxon>
        <taxon>Chitinophaga</taxon>
    </lineage>
</organism>
<gene>
    <name evidence="1" type="ORF">LX64_00851</name>
</gene>
<sequence length="79" mass="9054">MSALWIVIVRILRMHGLSVTFKIECMVVGQILNRQQLQQINGGLASIDLCWDGYVLDCVQCPRDCACDFLWEGEYHCHP</sequence>
<reference evidence="1 2" key="1">
    <citation type="submission" date="2018-06" db="EMBL/GenBank/DDBJ databases">
        <title>Genomic Encyclopedia of Archaeal and Bacterial Type Strains, Phase II (KMG-II): from individual species to whole genera.</title>
        <authorList>
            <person name="Goeker M."/>
        </authorList>
    </citation>
    <scope>NUCLEOTIDE SEQUENCE [LARGE SCALE GENOMIC DNA]</scope>
    <source>
        <strain evidence="1 2">DSM 23857</strain>
    </source>
</reference>
<dbReference type="EMBL" id="QLLL01000002">
    <property type="protein sequence ID" value="RAJ08204.1"/>
    <property type="molecule type" value="Genomic_DNA"/>
</dbReference>
<accession>A0A327QWW6</accession>
<keyword evidence="2" id="KW-1185">Reference proteome</keyword>
<proteinExistence type="predicted"/>
<protein>
    <submittedName>
        <fullName evidence="1">Uncharacterized protein</fullName>
    </submittedName>
</protein>
<evidence type="ECO:0000313" key="1">
    <source>
        <dbReference type="EMBL" id="RAJ08204.1"/>
    </source>
</evidence>
<evidence type="ECO:0000313" key="2">
    <source>
        <dbReference type="Proteomes" id="UP000249547"/>
    </source>
</evidence>